<dbReference type="OrthoDB" id="5986054at2759"/>
<dbReference type="InterPro" id="IPR011992">
    <property type="entry name" value="EF-hand-dom_pair"/>
</dbReference>
<feature type="region of interest" description="Disordered" evidence="9">
    <location>
        <begin position="528"/>
        <end position="549"/>
    </location>
</feature>
<evidence type="ECO:0000256" key="6">
    <source>
        <dbReference type="ARBA" id="ARBA00023157"/>
    </source>
</evidence>
<feature type="domain" description="Kazal-like" evidence="12">
    <location>
        <begin position="1"/>
        <end position="49"/>
    </location>
</feature>
<dbReference type="CDD" id="cd16234">
    <property type="entry name" value="EFh_SPARC_SMOC"/>
    <property type="match status" value="2"/>
</dbReference>
<dbReference type="PANTHER" id="PTHR12352:SF3">
    <property type="entry name" value="NIDOGEN-2"/>
    <property type="match status" value="1"/>
</dbReference>
<evidence type="ECO:0000259" key="11">
    <source>
        <dbReference type="PROSITE" id="PS51162"/>
    </source>
</evidence>
<proteinExistence type="predicted"/>
<dbReference type="Pfam" id="PF10591">
    <property type="entry name" value="SPARC_Ca_bdg"/>
    <property type="match status" value="2"/>
</dbReference>
<feature type="compositionally biased region" description="Basic residues" evidence="9">
    <location>
        <begin position="136"/>
        <end position="151"/>
    </location>
</feature>
<evidence type="ECO:0000259" key="12">
    <source>
        <dbReference type="PROSITE" id="PS51465"/>
    </source>
</evidence>
<dbReference type="STRING" id="407821.A0A087TD50"/>
<keyword evidence="14" id="KW-1185">Reference proteome</keyword>
<evidence type="ECO:0000256" key="1">
    <source>
        <dbReference type="ARBA" id="ARBA00004613"/>
    </source>
</evidence>
<dbReference type="PROSITE" id="PS51162">
    <property type="entry name" value="THYROGLOBULIN_1_2"/>
    <property type="match status" value="2"/>
</dbReference>
<feature type="disulfide bond" evidence="8">
    <location>
        <begin position="94"/>
        <end position="114"/>
    </location>
</feature>
<feature type="domain" description="Thyroglobulin type-1" evidence="11">
    <location>
        <begin position="50"/>
        <end position="114"/>
    </location>
</feature>
<feature type="domain" description="EF-hand" evidence="10">
    <location>
        <begin position="197"/>
        <end position="232"/>
    </location>
</feature>
<dbReference type="PROSITE" id="PS50222">
    <property type="entry name" value="EF_HAND_2"/>
    <property type="match status" value="1"/>
</dbReference>
<dbReference type="Pfam" id="PF00086">
    <property type="entry name" value="Thyroglobulin_1"/>
    <property type="match status" value="2"/>
</dbReference>
<dbReference type="PANTHER" id="PTHR12352">
    <property type="entry name" value="SECRETED MODULAR CALCIUM-BINDING PROTEIN"/>
    <property type="match status" value="1"/>
</dbReference>
<dbReference type="AlphaFoldDB" id="A0A087TD50"/>
<evidence type="ECO:0000256" key="4">
    <source>
        <dbReference type="ARBA" id="ARBA00022737"/>
    </source>
</evidence>
<evidence type="ECO:0000313" key="13">
    <source>
        <dbReference type="EMBL" id="KFM63039.1"/>
    </source>
</evidence>
<feature type="compositionally biased region" description="Basic and acidic residues" evidence="9">
    <location>
        <begin position="123"/>
        <end position="135"/>
    </location>
</feature>
<dbReference type="Pfam" id="PF07648">
    <property type="entry name" value="Kazal_2"/>
    <property type="match status" value="1"/>
</dbReference>
<dbReference type="OMA" id="KRMGPNP"/>
<keyword evidence="7" id="KW-0325">Glycoprotein</keyword>
<dbReference type="CDD" id="cd00104">
    <property type="entry name" value="KAZAL_FS"/>
    <property type="match status" value="1"/>
</dbReference>
<dbReference type="Gene3D" id="3.30.60.30">
    <property type="match status" value="1"/>
</dbReference>
<feature type="disulfide bond" evidence="8">
    <location>
        <begin position="369"/>
        <end position="376"/>
    </location>
</feature>
<dbReference type="PROSITE" id="PS51465">
    <property type="entry name" value="KAZAL_2"/>
    <property type="match status" value="1"/>
</dbReference>
<evidence type="ECO:0000256" key="7">
    <source>
        <dbReference type="ARBA" id="ARBA00023180"/>
    </source>
</evidence>
<evidence type="ECO:0000256" key="9">
    <source>
        <dbReference type="SAM" id="MobiDB-lite"/>
    </source>
</evidence>
<organism evidence="13 14">
    <name type="scientific">Stegodyphus mimosarum</name>
    <name type="common">African social velvet spider</name>
    <dbReference type="NCBI Taxonomy" id="407821"/>
    <lineage>
        <taxon>Eukaryota</taxon>
        <taxon>Metazoa</taxon>
        <taxon>Ecdysozoa</taxon>
        <taxon>Arthropoda</taxon>
        <taxon>Chelicerata</taxon>
        <taxon>Arachnida</taxon>
        <taxon>Araneae</taxon>
        <taxon>Araneomorphae</taxon>
        <taxon>Entelegynae</taxon>
        <taxon>Eresoidea</taxon>
        <taxon>Eresidae</taxon>
        <taxon>Stegodyphus</taxon>
    </lineage>
</organism>
<dbReference type="InterPro" id="IPR002350">
    <property type="entry name" value="Kazal_dom"/>
</dbReference>
<dbReference type="SUPFAM" id="SSF57610">
    <property type="entry name" value="Thyroglobulin type-1 domain"/>
    <property type="match status" value="2"/>
</dbReference>
<gene>
    <name evidence="13" type="ORF">X975_15225</name>
</gene>
<name>A0A087TD50_STEMI</name>
<feature type="disulfide bond" evidence="8">
    <location>
        <begin position="85"/>
        <end position="92"/>
    </location>
</feature>
<feature type="non-terminal residue" evidence="13">
    <location>
        <position position="549"/>
    </location>
</feature>
<dbReference type="PROSITE" id="PS00484">
    <property type="entry name" value="THYROGLOBULIN_1_1"/>
    <property type="match status" value="2"/>
</dbReference>
<evidence type="ECO:0000313" key="14">
    <source>
        <dbReference type="Proteomes" id="UP000054359"/>
    </source>
</evidence>
<comment type="caution">
    <text evidence="8">Lacks conserved residue(s) required for the propagation of feature annotation.</text>
</comment>
<dbReference type="InterPro" id="IPR036857">
    <property type="entry name" value="Thyroglobulin_1_sf"/>
</dbReference>
<dbReference type="FunFam" id="4.10.800.10:FF:000004">
    <property type="entry name" value="SPARC-related modular calcium-binding protein 1"/>
    <property type="match status" value="1"/>
</dbReference>
<dbReference type="EMBL" id="KK114665">
    <property type="protein sequence ID" value="KFM63039.1"/>
    <property type="molecule type" value="Genomic_DNA"/>
</dbReference>
<feature type="compositionally biased region" description="Acidic residues" evidence="9">
    <location>
        <begin position="321"/>
        <end position="332"/>
    </location>
</feature>
<dbReference type="InterPro" id="IPR002048">
    <property type="entry name" value="EF_hand_dom"/>
</dbReference>
<keyword evidence="4" id="KW-0677">Repeat</keyword>
<dbReference type="InterPro" id="IPR000716">
    <property type="entry name" value="Thyroglobulin_1"/>
</dbReference>
<evidence type="ECO:0000256" key="5">
    <source>
        <dbReference type="ARBA" id="ARBA00022837"/>
    </source>
</evidence>
<keyword evidence="2" id="KW-0964">Secreted</keyword>
<feature type="region of interest" description="Disordered" evidence="9">
    <location>
        <begin position="276"/>
        <end position="348"/>
    </location>
</feature>
<feature type="region of interest" description="Disordered" evidence="9">
    <location>
        <begin position="123"/>
        <end position="157"/>
    </location>
</feature>
<evidence type="ECO:0000256" key="2">
    <source>
        <dbReference type="ARBA" id="ARBA00022525"/>
    </source>
</evidence>
<dbReference type="InterPro" id="IPR019577">
    <property type="entry name" value="SPARC/Testican_Ca-bd-dom"/>
</dbReference>
<dbReference type="Proteomes" id="UP000054359">
    <property type="component" value="Unassembled WGS sequence"/>
</dbReference>
<evidence type="ECO:0000256" key="3">
    <source>
        <dbReference type="ARBA" id="ARBA00022729"/>
    </source>
</evidence>
<dbReference type="Gene3D" id="4.10.800.10">
    <property type="entry name" value="Thyroglobulin type-1"/>
    <property type="match status" value="2"/>
</dbReference>
<sequence length="549" mass="63002">MSECDTDCAPESIPVCGNDGRTYDSRCDIEKAKCQGHPVEFKHRGKCVEKARCEAQRNLMLEQGHKTELFIPECKPDGSYAEVQCHTSTGYCWCVDEAGKPVKGSSIQHERPNCAVKGREQLAEKGRHQIAERAQRRSNRRRSSRGKKSRKGCGSNERAEFNNNLIDIFESEYNRVPHTTTTTTTVAEGNDPLRDTHEKQVVQWKFDQLDDNGDSYLKKKELRDLRRMTKRIVKPKVCAKTFAKYCDLDQDKKISRSEWSVCVGVDINNEQVNGVDDFLDDAPKAEDDPTTTLPVKAEPWDRSQTMPRLRHDGHSSLKEDGADEESKEEEPQDCNSARHIAQESHRQDPAAGIYIPECTPEGLYVRAQCHRSPQYCWCVHPRTGRPIKGTATQGIKPDCDNARTGVKNFKGCSLHKKQEFLDELVQSFIKEMIEDAKNRSLSIDTPTAEKAARWKFASIDVNNNSVLDKREWKIFKKEWRSFQKDSKQKKRLRKCWRNLPRFCDENDNQKITMDEWLACTSITRDSKGVLPRNQQRRGKNPFSTILKSD</sequence>
<keyword evidence="6 8" id="KW-1015">Disulfide bond</keyword>
<dbReference type="CDD" id="cd00191">
    <property type="entry name" value="TY"/>
    <property type="match status" value="2"/>
</dbReference>
<evidence type="ECO:0000259" key="10">
    <source>
        <dbReference type="PROSITE" id="PS50222"/>
    </source>
</evidence>
<comment type="subcellular location">
    <subcellularLocation>
        <location evidence="1">Secreted</location>
    </subcellularLocation>
</comment>
<reference evidence="13 14" key="1">
    <citation type="submission" date="2013-11" db="EMBL/GenBank/DDBJ databases">
        <title>Genome sequencing of Stegodyphus mimosarum.</title>
        <authorList>
            <person name="Bechsgaard J."/>
        </authorList>
    </citation>
    <scope>NUCLEOTIDE SEQUENCE [LARGE SCALE GENOMIC DNA]</scope>
</reference>
<feature type="compositionally biased region" description="Basic and acidic residues" evidence="9">
    <location>
        <begin position="309"/>
        <end position="320"/>
    </location>
</feature>
<feature type="domain" description="Thyroglobulin type-1" evidence="11">
    <location>
        <begin position="331"/>
        <end position="399"/>
    </location>
</feature>
<dbReference type="InterPro" id="IPR018247">
    <property type="entry name" value="EF_Hand_1_Ca_BS"/>
</dbReference>
<protein>
    <submittedName>
        <fullName evidence="13">SPARC-related modular calcium-binding protein 1</fullName>
    </submittedName>
</protein>
<dbReference type="GO" id="GO:0005509">
    <property type="term" value="F:calcium ion binding"/>
    <property type="evidence" value="ECO:0007669"/>
    <property type="project" value="InterPro"/>
</dbReference>
<dbReference type="InterPro" id="IPR051950">
    <property type="entry name" value="Dev_reg/Prot_inhib"/>
</dbReference>
<dbReference type="Gene3D" id="1.10.238.10">
    <property type="entry name" value="EF-hand"/>
    <property type="match status" value="2"/>
</dbReference>
<dbReference type="PROSITE" id="PS00018">
    <property type="entry name" value="EF_HAND_1"/>
    <property type="match status" value="2"/>
</dbReference>
<keyword evidence="3" id="KW-0732">Signal</keyword>
<keyword evidence="5" id="KW-0106">Calcium</keyword>
<accession>A0A087TD50</accession>
<dbReference type="SMART" id="SM00211">
    <property type="entry name" value="TY"/>
    <property type="match status" value="2"/>
</dbReference>
<dbReference type="SUPFAM" id="SSF47473">
    <property type="entry name" value="EF-hand"/>
    <property type="match status" value="2"/>
</dbReference>
<evidence type="ECO:0000256" key="8">
    <source>
        <dbReference type="PROSITE-ProRule" id="PRU00500"/>
    </source>
</evidence>
<dbReference type="SMART" id="SM00280">
    <property type="entry name" value="KAZAL"/>
    <property type="match status" value="1"/>
</dbReference>
<dbReference type="GO" id="GO:0005615">
    <property type="term" value="C:extracellular space"/>
    <property type="evidence" value="ECO:0007669"/>
    <property type="project" value="TreeGrafter"/>
</dbReference>